<dbReference type="PANTHER" id="PTHR42982:SF1">
    <property type="entry name" value="SEC-INDEPENDENT PROTEIN TRANSLOCASE PROTEIN TATA"/>
    <property type="match status" value="1"/>
</dbReference>
<evidence type="ECO:0000256" key="1">
    <source>
        <dbReference type="ARBA" id="ARBA00004162"/>
    </source>
</evidence>
<dbReference type="GO" id="GO:0043953">
    <property type="term" value="P:protein transport by the Tat complex"/>
    <property type="evidence" value="ECO:0007669"/>
    <property type="project" value="UniProtKB-UniRule"/>
</dbReference>
<dbReference type="GO" id="GO:0008320">
    <property type="term" value="F:protein transmembrane transporter activity"/>
    <property type="evidence" value="ECO:0007669"/>
    <property type="project" value="UniProtKB-UniRule"/>
</dbReference>
<dbReference type="EMBL" id="CP063458">
    <property type="protein sequence ID" value="QOV92508.1"/>
    <property type="molecule type" value="Genomic_DNA"/>
</dbReference>
<evidence type="ECO:0000313" key="11">
    <source>
        <dbReference type="EMBL" id="QOV92508.1"/>
    </source>
</evidence>
<keyword evidence="12" id="KW-1185">Reference proteome</keyword>
<keyword evidence="8 9" id="KW-0472">Membrane</keyword>
<comment type="subunit">
    <text evidence="9">Forms a complex with TatC.</text>
</comment>
<evidence type="ECO:0000256" key="9">
    <source>
        <dbReference type="HAMAP-Rule" id="MF_00236"/>
    </source>
</evidence>
<dbReference type="Pfam" id="PF02416">
    <property type="entry name" value="TatA_B_E"/>
    <property type="match status" value="1"/>
</dbReference>
<dbReference type="HAMAP" id="MF_00236">
    <property type="entry name" value="TatA_E"/>
    <property type="match status" value="1"/>
</dbReference>
<keyword evidence="4 9" id="KW-0812">Transmembrane</keyword>
<name>A0A7M2X438_9BACT</name>
<dbReference type="KEGG" id="hbs:IPV69_22330"/>
<evidence type="ECO:0000256" key="10">
    <source>
        <dbReference type="SAM" id="MobiDB-lite"/>
    </source>
</evidence>
<evidence type="ECO:0000256" key="7">
    <source>
        <dbReference type="ARBA" id="ARBA00023010"/>
    </source>
</evidence>
<dbReference type="Proteomes" id="UP000593765">
    <property type="component" value="Chromosome"/>
</dbReference>
<evidence type="ECO:0000256" key="3">
    <source>
        <dbReference type="ARBA" id="ARBA00022475"/>
    </source>
</evidence>
<keyword evidence="7 9" id="KW-0811">Translocation</keyword>
<keyword evidence="6 9" id="KW-1133">Transmembrane helix</keyword>
<evidence type="ECO:0000256" key="2">
    <source>
        <dbReference type="ARBA" id="ARBA00022448"/>
    </source>
</evidence>
<dbReference type="GO" id="GO:0033281">
    <property type="term" value="C:TAT protein transport complex"/>
    <property type="evidence" value="ECO:0007669"/>
    <property type="project" value="UniProtKB-UniRule"/>
</dbReference>
<keyword evidence="5 9" id="KW-0653">Protein transport</keyword>
<protein>
    <recommendedName>
        <fullName evidence="9">Sec-independent protein translocase protein TatA</fullName>
    </recommendedName>
</protein>
<dbReference type="InterPro" id="IPR003369">
    <property type="entry name" value="TatA/B/E"/>
</dbReference>
<comment type="function">
    <text evidence="9">Part of the twin-arginine translocation (Tat) system that transports large folded proteins containing a characteristic twin-arginine motif in their signal peptide across membranes. TatA could form the protein-conducting channel of the Tat system.</text>
</comment>
<sequence length="105" mass="11531">MPQGAEWIVIAALGLLIFGKRLPEVGRSLGKGIVEFKKGLKGVQDEVTQVDEDIDHQASKRLPDPAATVAEKPKFDPYTGKPMEEEKPKPKFDPYTGKPVEETTA</sequence>
<accession>A0A7M2X438</accession>
<evidence type="ECO:0000256" key="6">
    <source>
        <dbReference type="ARBA" id="ARBA00022989"/>
    </source>
</evidence>
<evidence type="ECO:0000256" key="4">
    <source>
        <dbReference type="ARBA" id="ARBA00022692"/>
    </source>
</evidence>
<comment type="similarity">
    <text evidence="9">Belongs to the TatA/E family.</text>
</comment>
<keyword evidence="2 9" id="KW-0813">Transport</keyword>
<feature type="region of interest" description="Disordered" evidence="10">
    <location>
        <begin position="54"/>
        <end position="105"/>
    </location>
</feature>
<feature type="compositionally biased region" description="Basic and acidic residues" evidence="10">
    <location>
        <begin position="82"/>
        <end position="92"/>
    </location>
</feature>
<dbReference type="Gene3D" id="1.20.5.3310">
    <property type="match status" value="1"/>
</dbReference>
<organism evidence="11 12">
    <name type="scientific">Humisphaera borealis</name>
    <dbReference type="NCBI Taxonomy" id="2807512"/>
    <lineage>
        <taxon>Bacteria</taxon>
        <taxon>Pseudomonadati</taxon>
        <taxon>Planctomycetota</taxon>
        <taxon>Phycisphaerae</taxon>
        <taxon>Tepidisphaerales</taxon>
        <taxon>Tepidisphaeraceae</taxon>
        <taxon>Humisphaera</taxon>
    </lineage>
</organism>
<gene>
    <name evidence="9" type="primary">tatA</name>
    <name evidence="11" type="ORF">IPV69_22330</name>
</gene>
<keyword evidence="3 9" id="KW-1003">Cell membrane</keyword>
<dbReference type="PANTHER" id="PTHR42982">
    <property type="entry name" value="SEC-INDEPENDENT PROTEIN TRANSLOCASE PROTEIN TATA"/>
    <property type="match status" value="1"/>
</dbReference>
<comment type="subcellular location">
    <subcellularLocation>
        <location evidence="1 9">Cell membrane</location>
        <topology evidence="1 9">Single-pass membrane protein</topology>
    </subcellularLocation>
</comment>
<evidence type="ECO:0000256" key="8">
    <source>
        <dbReference type="ARBA" id="ARBA00023136"/>
    </source>
</evidence>
<dbReference type="InterPro" id="IPR006312">
    <property type="entry name" value="TatA/E"/>
</dbReference>
<evidence type="ECO:0000313" key="12">
    <source>
        <dbReference type="Proteomes" id="UP000593765"/>
    </source>
</evidence>
<dbReference type="AlphaFoldDB" id="A0A7M2X438"/>
<proteinExistence type="inferred from homology"/>
<reference evidence="11 12" key="1">
    <citation type="submission" date="2020-10" db="EMBL/GenBank/DDBJ databases">
        <title>Wide distribution of Phycisphaera-like planctomycetes from WD2101 soil group in peatlands and genome analysis of the first cultivated representative.</title>
        <authorList>
            <person name="Dedysh S.N."/>
            <person name="Beletsky A.V."/>
            <person name="Ivanova A."/>
            <person name="Kulichevskaya I.S."/>
            <person name="Suzina N.E."/>
            <person name="Philippov D.A."/>
            <person name="Rakitin A.L."/>
            <person name="Mardanov A.V."/>
            <person name="Ravin N.V."/>
        </authorList>
    </citation>
    <scope>NUCLEOTIDE SEQUENCE [LARGE SCALE GENOMIC DNA]</scope>
    <source>
        <strain evidence="11 12">M1803</strain>
    </source>
</reference>
<evidence type="ECO:0000256" key="5">
    <source>
        <dbReference type="ARBA" id="ARBA00022927"/>
    </source>
</evidence>